<sequence length="472" mass="53389">MSDNFKNIEVVTRVEGHAKIIFVMDKKNELTDAHFQVVEFKGFEKFMQGRSLYDAPRITTRICGICPVSHHLASVKACEDLIGIEIPETAKLLRELMHMAQFIHSHTLHFFFLAAPDFILGPDAAPQDRNIIGLLKKDPELVKNVIKIRKYGQDLIELIGGKAIHPVTAIPGGMSKGLKQEEQKHKLKEIKLLIPLIENLFSFCKEKLSEHREFIKDFAVINTNFLGLTRNGSFELYDGTIRAVDNNCKILRDISSNTYFQNIAEHSEPWTYLKFPFLKSLGWPQGTYRVGPLARLNLCEKIETPKAEEALHEFRTIYGRPANQTLAYHHARLVELVYAFERAQQILENPKLTSEKYRIKCDIIAGEGIGVIEAPRGTLIHHYKANSQGKLVEVNMIVATVNNNAAMNQSIKKVAENLIENGSISKGGLNKIEMAIRAYDPCLTCAAHNIGEMVKTVEFVDEQANLINRIQF</sequence>
<keyword evidence="3" id="KW-0533">Nickel</keyword>
<dbReference type="PANTHER" id="PTHR43600">
    <property type="entry name" value="COENZYME F420 HYDROGENASE, SUBUNIT ALPHA"/>
    <property type="match status" value="1"/>
</dbReference>
<evidence type="ECO:0008006" key="7">
    <source>
        <dbReference type="Google" id="ProtNLM"/>
    </source>
</evidence>
<dbReference type="Gene3D" id="1.10.645.10">
    <property type="entry name" value="Cytochrome-c3 Hydrogenase, chain B"/>
    <property type="match status" value="1"/>
</dbReference>
<evidence type="ECO:0000313" key="6">
    <source>
        <dbReference type="EMBL" id="KKN02697.1"/>
    </source>
</evidence>
<evidence type="ECO:0000256" key="3">
    <source>
        <dbReference type="ARBA" id="ARBA00022596"/>
    </source>
</evidence>
<keyword evidence="4" id="KW-0479">Metal-binding</keyword>
<proteinExistence type="inferred from homology"/>
<keyword evidence="5" id="KW-0560">Oxidoreductase</keyword>
<evidence type="ECO:0000256" key="5">
    <source>
        <dbReference type="ARBA" id="ARBA00023002"/>
    </source>
</evidence>
<dbReference type="InterPro" id="IPR029014">
    <property type="entry name" value="NiFe-Hase_large"/>
</dbReference>
<gene>
    <name evidence="6" type="ORF">LCGC14_1115100</name>
</gene>
<dbReference type="GO" id="GO:0016151">
    <property type="term" value="F:nickel cation binding"/>
    <property type="evidence" value="ECO:0007669"/>
    <property type="project" value="InterPro"/>
</dbReference>
<accession>A0A0F9MTJ4</accession>
<dbReference type="EMBL" id="LAZR01005120">
    <property type="protein sequence ID" value="KKN02697.1"/>
    <property type="molecule type" value="Genomic_DNA"/>
</dbReference>
<name>A0A0F9MTJ4_9ZZZZ</name>
<dbReference type="Pfam" id="PF00374">
    <property type="entry name" value="NiFeSe_Hases"/>
    <property type="match status" value="2"/>
</dbReference>
<dbReference type="GO" id="GO:0016491">
    <property type="term" value="F:oxidoreductase activity"/>
    <property type="evidence" value="ECO:0007669"/>
    <property type="project" value="UniProtKB-KW"/>
</dbReference>
<dbReference type="SUPFAM" id="SSF56762">
    <property type="entry name" value="HydB/Nqo4-like"/>
    <property type="match status" value="1"/>
</dbReference>
<protein>
    <recommendedName>
        <fullName evidence="7">Ni/Fe hydrogenase subunit alpha</fullName>
    </recommendedName>
</protein>
<comment type="caution">
    <text evidence="6">The sequence shown here is derived from an EMBL/GenBank/DDBJ whole genome shotgun (WGS) entry which is preliminary data.</text>
</comment>
<reference evidence="6" key="1">
    <citation type="journal article" date="2015" name="Nature">
        <title>Complex archaea that bridge the gap between prokaryotes and eukaryotes.</title>
        <authorList>
            <person name="Spang A."/>
            <person name="Saw J.H."/>
            <person name="Jorgensen S.L."/>
            <person name="Zaremba-Niedzwiedzka K."/>
            <person name="Martijn J."/>
            <person name="Lind A.E."/>
            <person name="van Eijk R."/>
            <person name="Schleper C."/>
            <person name="Guy L."/>
            <person name="Ettema T.J."/>
        </authorList>
    </citation>
    <scope>NUCLEOTIDE SEQUENCE</scope>
</reference>
<evidence type="ECO:0000256" key="1">
    <source>
        <dbReference type="ARBA" id="ARBA00001967"/>
    </source>
</evidence>
<evidence type="ECO:0000256" key="2">
    <source>
        <dbReference type="ARBA" id="ARBA00009292"/>
    </source>
</evidence>
<evidence type="ECO:0000256" key="4">
    <source>
        <dbReference type="ARBA" id="ARBA00022723"/>
    </source>
</evidence>
<comment type="cofactor">
    <cofactor evidence="1">
        <name>Ni(2+)</name>
        <dbReference type="ChEBI" id="CHEBI:49786"/>
    </cofactor>
</comment>
<dbReference type="PANTHER" id="PTHR43600:SF2">
    <property type="entry name" value="F420-NON-REDUCING HYDROGENASE VHU SUBUNIT A"/>
    <property type="match status" value="1"/>
</dbReference>
<organism evidence="6">
    <name type="scientific">marine sediment metagenome</name>
    <dbReference type="NCBI Taxonomy" id="412755"/>
    <lineage>
        <taxon>unclassified sequences</taxon>
        <taxon>metagenomes</taxon>
        <taxon>ecological metagenomes</taxon>
    </lineage>
</organism>
<comment type="similarity">
    <text evidence="2">Belongs to the [NiFe]/[NiFeSe] hydrogenase large subunit family.</text>
</comment>
<dbReference type="InterPro" id="IPR001501">
    <property type="entry name" value="Ni-dep_hyd_lsu"/>
</dbReference>
<dbReference type="AlphaFoldDB" id="A0A0F9MTJ4"/>